<keyword evidence="3" id="KW-1185">Reference proteome</keyword>
<feature type="transmembrane region" description="Helical" evidence="1">
    <location>
        <begin position="61"/>
        <end position="83"/>
    </location>
</feature>
<feature type="transmembrane region" description="Helical" evidence="1">
    <location>
        <begin position="24"/>
        <end position="49"/>
    </location>
</feature>
<dbReference type="PANTHER" id="PTHR34548:SF2">
    <property type="entry name" value="PROTEIN TIC 21, CHLOROPLASTIC"/>
    <property type="match status" value="1"/>
</dbReference>
<reference evidence="2 3" key="1">
    <citation type="submission" date="2023-12" db="EMBL/GenBank/DDBJ databases">
        <title>Baltic Sea Cyanobacteria.</title>
        <authorList>
            <person name="Delbaje E."/>
            <person name="Fewer D.P."/>
            <person name="Shishido T.K."/>
        </authorList>
    </citation>
    <scope>NUCLEOTIDE SEQUENCE [LARGE SCALE GENOMIC DNA]</scope>
    <source>
        <strain evidence="2 3">CCNP 1315</strain>
    </source>
</reference>
<protein>
    <submittedName>
        <fullName evidence="2">DUF3611 family protein</fullName>
    </submittedName>
</protein>
<organism evidence="2 3">
    <name type="scientific">Limnoraphis robusta CCNP1315</name>
    <dbReference type="NCBI Taxonomy" id="3110306"/>
    <lineage>
        <taxon>Bacteria</taxon>
        <taxon>Bacillati</taxon>
        <taxon>Cyanobacteriota</taxon>
        <taxon>Cyanophyceae</taxon>
        <taxon>Oscillatoriophycideae</taxon>
        <taxon>Oscillatoriales</taxon>
        <taxon>Sirenicapillariaceae</taxon>
        <taxon>Limnoraphis</taxon>
    </lineage>
</organism>
<keyword evidence="1" id="KW-1133">Transmembrane helix</keyword>
<dbReference type="RefSeq" id="WP_323272714.1">
    <property type="nucleotide sequence ID" value="NZ_JAYGHT010000091.1"/>
</dbReference>
<dbReference type="PANTHER" id="PTHR34548">
    <property type="entry name" value="PROTEIN TIC 21, CHLOROPLASTIC"/>
    <property type="match status" value="1"/>
</dbReference>
<dbReference type="InterPro" id="IPR022051">
    <property type="entry name" value="DUF3611"/>
</dbReference>
<dbReference type="EMBL" id="JAYGHT010000091">
    <property type="protein sequence ID" value="MEA5520738.1"/>
    <property type="molecule type" value="Genomic_DNA"/>
</dbReference>
<accession>A0ABU5U3Q6</accession>
<sequence length="202" mass="22510">MSEQRLYSASSTRIHQLASEFRRLGWLGFALQITLGIIPLFMLVFVLFFKTNITPRGRGLSLFGIMFCYGCLLALVFTIYWCYRYTRISKKLENNLLRPQIQEVIRCLWIGLIANIIGMGCAVLVGMSQIGSFLLKTLLLPPGSAAIYNPIPGATVINPGSIITPFDMIAMQAIINTIAAELVGIIVALWLLFQVIKPSSRH</sequence>
<evidence type="ECO:0000313" key="2">
    <source>
        <dbReference type="EMBL" id="MEA5520738.1"/>
    </source>
</evidence>
<proteinExistence type="predicted"/>
<dbReference type="Proteomes" id="UP001301728">
    <property type="component" value="Unassembled WGS sequence"/>
</dbReference>
<feature type="transmembrane region" description="Helical" evidence="1">
    <location>
        <begin position="104"/>
        <end position="130"/>
    </location>
</feature>
<name>A0ABU5U3Q6_9CYAN</name>
<comment type="caution">
    <text evidence="2">The sequence shown here is derived from an EMBL/GenBank/DDBJ whole genome shotgun (WGS) entry which is preliminary data.</text>
</comment>
<evidence type="ECO:0000256" key="1">
    <source>
        <dbReference type="SAM" id="Phobius"/>
    </source>
</evidence>
<keyword evidence="1" id="KW-0812">Transmembrane</keyword>
<keyword evidence="1" id="KW-0472">Membrane</keyword>
<feature type="transmembrane region" description="Helical" evidence="1">
    <location>
        <begin position="169"/>
        <end position="193"/>
    </location>
</feature>
<dbReference type="Pfam" id="PF12263">
    <property type="entry name" value="DUF3611"/>
    <property type="match status" value="1"/>
</dbReference>
<gene>
    <name evidence="2" type="ORF">VB854_17495</name>
</gene>
<evidence type="ECO:0000313" key="3">
    <source>
        <dbReference type="Proteomes" id="UP001301728"/>
    </source>
</evidence>